<dbReference type="PANTHER" id="PTHR34846:SF10">
    <property type="entry name" value="CYTOPLASMIC PROTEIN"/>
    <property type="match status" value="1"/>
</dbReference>
<feature type="domain" description="Carboxymuconolactone decarboxylase-like" evidence="1">
    <location>
        <begin position="33"/>
        <end position="105"/>
    </location>
</feature>
<evidence type="ECO:0000313" key="3">
    <source>
        <dbReference type="Proteomes" id="UP001597063"/>
    </source>
</evidence>
<dbReference type="EMBL" id="JBHTGP010000013">
    <property type="protein sequence ID" value="MFD0687888.1"/>
    <property type="molecule type" value="Genomic_DNA"/>
</dbReference>
<dbReference type="InterPro" id="IPR003779">
    <property type="entry name" value="CMD-like"/>
</dbReference>
<dbReference type="RefSeq" id="WP_131761045.1">
    <property type="nucleotide sequence ID" value="NZ_CAACUY010000143.1"/>
</dbReference>
<keyword evidence="3" id="KW-1185">Reference proteome</keyword>
<reference evidence="3" key="1">
    <citation type="journal article" date="2019" name="Int. J. Syst. Evol. Microbiol.">
        <title>The Global Catalogue of Microorganisms (GCM) 10K type strain sequencing project: providing services to taxonomists for standard genome sequencing and annotation.</title>
        <authorList>
            <consortium name="The Broad Institute Genomics Platform"/>
            <consortium name="The Broad Institute Genome Sequencing Center for Infectious Disease"/>
            <person name="Wu L."/>
            <person name="Ma J."/>
        </authorList>
    </citation>
    <scope>NUCLEOTIDE SEQUENCE [LARGE SCALE GENOMIC DNA]</scope>
    <source>
        <strain evidence="3">JCM 9371</strain>
    </source>
</reference>
<gene>
    <name evidence="2" type="ORF">ACFQZM_25560</name>
</gene>
<dbReference type="Gene3D" id="1.20.1290.10">
    <property type="entry name" value="AhpD-like"/>
    <property type="match status" value="1"/>
</dbReference>
<protein>
    <submittedName>
        <fullName evidence="2">Carboxymuconolactone decarboxylase family protein</fullName>
    </submittedName>
</protein>
<dbReference type="PANTHER" id="PTHR34846">
    <property type="entry name" value="4-CARBOXYMUCONOLACTONE DECARBOXYLASE FAMILY PROTEIN (AFU_ORTHOLOGUE AFUA_6G11590)"/>
    <property type="match status" value="1"/>
</dbReference>
<dbReference type="InterPro" id="IPR029032">
    <property type="entry name" value="AhpD-like"/>
</dbReference>
<accession>A0ABW2XN01</accession>
<evidence type="ECO:0000259" key="1">
    <source>
        <dbReference type="Pfam" id="PF02627"/>
    </source>
</evidence>
<dbReference type="Proteomes" id="UP001597063">
    <property type="component" value="Unassembled WGS sequence"/>
</dbReference>
<name>A0ABW2XN01_9ACTN</name>
<dbReference type="SUPFAM" id="SSF69118">
    <property type="entry name" value="AhpD-like"/>
    <property type="match status" value="1"/>
</dbReference>
<proteinExistence type="predicted"/>
<comment type="caution">
    <text evidence="2">The sequence shown here is derived from an EMBL/GenBank/DDBJ whole genome shotgun (WGS) entry which is preliminary data.</text>
</comment>
<organism evidence="2 3">
    <name type="scientific">Actinomadura fibrosa</name>
    <dbReference type="NCBI Taxonomy" id="111802"/>
    <lineage>
        <taxon>Bacteria</taxon>
        <taxon>Bacillati</taxon>
        <taxon>Actinomycetota</taxon>
        <taxon>Actinomycetes</taxon>
        <taxon>Streptosporangiales</taxon>
        <taxon>Thermomonosporaceae</taxon>
        <taxon>Actinomadura</taxon>
    </lineage>
</organism>
<evidence type="ECO:0000313" key="2">
    <source>
        <dbReference type="EMBL" id="MFD0687888.1"/>
    </source>
</evidence>
<sequence length="166" mass="17553">MTTVEEALKGIESRLPNPAKLVPELGQVSGALAAVAGNGSVPRTTIGLVQLRVGQIFGSTYLVLLHSGNLREAGEAEERIAAVASWQDSPHFTDSERVALALAEAVFTPNPGGQRVPDALYTEASIHYDDKALATLIMAIGQVAFYVPLAVIGQPVPGVPFPVQWR</sequence>
<dbReference type="Pfam" id="PF02627">
    <property type="entry name" value="CMD"/>
    <property type="match status" value="1"/>
</dbReference>